<dbReference type="AlphaFoldDB" id="A0A4R6ADH7"/>
<sequence length="467" mass="51429">MSGVLDTPPPMPEPELRAILGALDRDEVARVIDLNGSAPELSAALHRRFGARIVVHALGPDGSRQDIPAAEYAAYLARLEGLGVDPEAVSPKGASDRFREACVIATLDGFGARHKIRHLKRVMKNAIGPQSRLVLDVRRGSGAYPFLNDYGSCNTIAPAQGRRPARVVFSAEPRGGVAGDWSEIARELAGEAGFFTDLGEHSLLFVPRSDTLVVTFDNLDIAMTKREDRRPWGFSFIEAQGWSMLGVMANGWTWFRDAAVDAEFARLGDTGFFDRFARVVFYGASMGGYAAAAFAAACPGATVFVTSPQSTLDKAVVPWETRYKTAWDRDFTGPFGDAARASREAAAVHLLYDPYVPLDAGHAARFDAPNVRHWRCPLLGHRLGSSLQQMGALKDIATAAIEGRLDDATFYRLLRRRRDLPRYQRELVYHALDRNHPVLARRVCNFVLARREDKALRGVLRQLDRAA</sequence>
<dbReference type="InterPro" id="IPR029058">
    <property type="entry name" value="AB_hydrolase_fold"/>
</dbReference>
<keyword evidence="2" id="KW-1185">Reference proteome</keyword>
<dbReference type="Proteomes" id="UP000295701">
    <property type="component" value="Unassembled WGS sequence"/>
</dbReference>
<proteinExistence type="predicted"/>
<dbReference type="Gene3D" id="3.40.50.1820">
    <property type="entry name" value="alpha/beta hydrolase"/>
    <property type="match status" value="1"/>
</dbReference>
<evidence type="ECO:0000313" key="1">
    <source>
        <dbReference type="EMBL" id="TDL79456.1"/>
    </source>
</evidence>
<dbReference type="SUPFAM" id="SSF53474">
    <property type="entry name" value="alpha/beta-Hydrolases"/>
    <property type="match status" value="1"/>
</dbReference>
<gene>
    <name evidence="1" type="ORF">E2L08_09080</name>
</gene>
<evidence type="ECO:0000313" key="2">
    <source>
        <dbReference type="Proteomes" id="UP000295701"/>
    </source>
</evidence>
<organism evidence="1 2">
    <name type="scientific">Palleronia sediminis</name>
    <dbReference type="NCBI Taxonomy" id="2547833"/>
    <lineage>
        <taxon>Bacteria</taxon>
        <taxon>Pseudomonadati</taxon>
        <taxon>Pseudomonadota</taxon>
        <taxon>Alphaproteobacteria</taxon>
        <taxon>Rhodobacterales</taxon>
        <taxon>Roseobacteraceae</taxon>
        <taxon>Palleronia</taxon>
    </lineage>
</organism>
<dbReference type="OrthoDB" id="5354021at2"/>
<dbReference type="EMBL" id="SNAA01000009">
    <property type="protein sequence ID" value="TDL79456.1"/>
    <property type="molecule type" value="Genomic_DNA"/>
</dbReference>
<reference evidence="1 2" key="1">
    <citation type="submission" date="2019-03" db="EMBL/GenBank/DDBJ databases">
        <title>Primorskyibacter sp. SS33 isolated from sediments.</title>
        <authorList>
            <person name="Xunke S."/>
        </authorList>
    </citation>
    <scope>NUCLEOTIDE SEQUENCE [LARGE SCALE GENOMIC DNA]</scope>
    <source>
        <strain evidence="1 2">SS33</strain>
    </source>
</reference>
<accession>A0A4R6ADH7</accession>
<comment type="caution">
    <text evidence="1">The sequence shown here is derived from an EMBL/GenBank/DDBJ whole genome shotgun (WGS) entry which is preliminary data.</text>
</comment>
<protein>
    <submittedName>
        <fullName evidence="1">Uncharacterized protein</fullName>
    </submittedName>
</protein>
<dbReference type="RefSeq" id="WP_133396763.1">
    <property type="nucleotide sequence ID" value="NZ_SNAA01000009.1"/>
</dbReference>
<name>A0A4R6ADH7_9RHOB</name>